<dbReference type="Pfam" id="PF01764">
    <property type="entry name" value="Lipase_3"/>
    <property type="match status" value="1"/>
</dbReference>
<feature type="signal peptide" evidence="2">
    <location>
        <begin position="1"/>
        <end position="26"/>
    </location>
</feature>
<evidence type="ECO:0000259" key="3">
    <source>
        <dbReference type="Pfam" id="PF01764"/>
    </source>
</evidence>
<dbReference type="InParanoid" id="D8LBM6"/>
<organism evidence="4 5">
    <name type="scientific">Ectocarpus siliculosus</name>
    <name type="common">Brown alga</name>
    <name type="synonym">Conferva siliculosa</name>
    <dbReference type="NCBI Taxonomy" id="2880"/>
    <lineage>
        <taxon>Eukaryota</taxon>
        <taxon>Sar</taxon>
        <taxon>Stramenopiles</taxon>
        <taxon>Ochrophyta</taxon>
        <taxon>PX clade</taxon>
        <taxon>Phaeophyceae</taxon>
        <taxon>Ectocarpales</taxon>
        <taxon>Ectocarpaceae</taxon>
        <taxon>Ectocarpus</taxon>
    </lineage>
</organism>
<keyword evidence="2" id="KW-0732">Signal</keyword>
<feature type="region of interest" description="Disordered" evidence="1">
    <location>
        <begin position="111"/>
        <end position="147"/>
    </location>
</feature>
<evidence type="ECO:0000313" key="5">
    <source>
        <dbReference type="Proteomes" id="UP000002630"/>
    </source>
</evidence>
<dbReference type="EMBL" id="FN649726">
    <property type="protein sequence ID" value="CBN76735.1"/>
    <property type="molecule type" value="Genomic_DNA"/>
</dbReference>
<accession>D8LBM6</accession>
<dbReference type="Gene3D" id="3.40.50.1820">
    <property type="entry name" value="alpha/beta hydrolase"/>
    <property type="match status" value="1"/>
</dbReference>
<dbReference type="SMR" id="D8LBM6"/>
<dbReference type="STRING" id="2880.D8LBM6"/>
<feature type="domain" description="Fungal lipase-type" evidence="3">
    <location>
        <begin position="154"/>
        <end position="299"/>
    </location>
</feature>
<feature type="chain" id="PRO_5003116925" evidence="2">
    <location>
        <begin position="27"/>
        <end position="383"/>
    </location>
</feature>
<feature type="compositionally biased region" description="Basic and acidic residues" evidence="1">
    <location>
        <begin position="125"/>
        <end position="142"/>
    </location>
</feature>
<dbReference type="AlphaFoldDB" id="D8LBM6"/>
<keyword evidence="5" id="KW-1185">Reference proteome</keyword>
<dbReference type="PANTHER" id="PTHR45856:SF25">
    <property type="entry name" value="FUNGAL LIPASE-LIKE DOMAIN-CONTAINING PROTEIN"/>
    <property type="match status" value="1"/>
</dbReference>
<dbReference type="PANTHER" id="PTHR45856">
    <property type="entry name" value="ALPHA/BETA-HYDROLASES SUPERFAMILY PROTEIN"/>
    <property type="match status" value="1"/>
</dbReference>
<proteinExistence type="predicted"/>
<dbReference type="OrthoDB" id="426718at2759"/>
<evidence type="ECO:0000313" key="4">
    <source>
        <dbReference type="EMBL" id="CBN76735.1"/>
    </source>
</evidence>
<evidence type="ECO:0000256" key="2">
    <source>
        <dbReference type="SAM" id="SignalP"/>
    </source>
</evidence>
<name>D8LBM6_ECTSI</name>
<dbReference type="SUPFAM" id="SSF53474">
    <property type="entry name" value="alpha/beta-Hydrolases"/>
    <property type="match status" value="1"/>
</dbReference>
<dbReference type="EMBL" id="FN647682">
    <property type="protein sequence ID" value="CBN76735.1"/>
    <property type="molecule type" value="Genomic_DNA"/>
</dbReference>
<dbReference type="Proteomes" id="UP000002630">
    <property type="component" value="Linkage Group LG01"/>
</dbReference>
<dbReference type="InterPro" id="IPR051218">
    <property type="entry name" value="Sec_MonoDiacylglyc_Lipase"/>
</dbReference>
<dbReference type="GO" id="GO:0006629">
    <property type="term" value="P:lipid metabolic process"/>
    <property type="evidence" value="ECO:0007669"/>
    <property type="project" value="InterPro"/>
</dbReference>
<dbReference type="OMA" id="ETVFEYH"/>
<dbReference type="eggNOG" id="KOG4569">
    <property type="taxonomic scope" value="Eukaryota"/>
</dbReference>
<evidence type="ECO:0000256" key="1">
    <source>
        <dbReference type="SAM" id="MobiDB-lite"/>
    </source>
</evidence>
<dbReference type="InterPro" id="IPR002921">
    <property type="entry name" value="Fungal_lipase-type"/>
</dbReference>
<dbReference type="CDD" id="cd00519">
    <property type="entry name" value="Lipase_3"/>
    <property type="match status" value="1"/>
</dbReference>
<dbReference type="InterPro" id="IPR029058">
    <property type="entry name" value="AB_hydrolase_fold"/>
</dbReference>
<gene>
    <name evidence="4" type="ORF">Esi_0000_0546</name>
</gene>
<protein>
    <submittedName>
        <fullName evidence="4">Lipase</fullName>
    </submittedName>
</protein>
<sequence length="383" mass="41424">MKVSTPRLALNHLALSLLLFFSPASADPAPVTDLTTTVAASSAGDGGLGLSYDEGLASVIVRLTEAAYCTPQLASWSCKACQHFPGMRNVTVINGEKRNVRGFVGVDIGDAEPSNRYTSTTRGPGPDDRRHLRAAEGDDRDAGGAAQSGKARIVITFSGTDPSSVKNWIDDLEATTVPNTYGGLCEQCQVHRGFLAAYDLVKDQVRYAIGQHMQYNPHVQILITGHSLGAALAVLCFLDLRVNRGLGQGPNSSVSFAPIYLFGSPRVGNEAFATLTTRPGVSIFRLVHHRDPVPHLPLEAWGYHHPPTEVFYTEDQSSYQVCNNSGEDDKCSNQFWAIFGNIEDHLWYLVVNYSTAYMQCQLDGESRADRETAPALAPPAAVA</sequence>
<reference evidence="4 5" key="1">
    <citation type="journal article" date="2010" name="Nature">
        <title>The Ectocarpus genome and the independent evolution of multicellularity in brown algae.</title>
        <authorList>
            <person name="Cock J.M."/>
            <person name="Sterck L."/>
            <person name="Rouze P."/>
            <person name="Scornet D."/>
            <person name="Allen A.E."/>
            <person name="Amoutzias G."/>
            <person name="Anthouard V."/>
            <person name="Artiguenave F."/>
            <person name="Aury J.M."/>
            <person name="Badger J.H."/>
            <person name="Beszteri B."/>
            <person name="Billiau K."/>
            <person name="Bonnet E."/>
            <person name="Bothwell J.H."/>
            <person name="Bowler C."/>
            <person name="Boyen C."/>
            <person name="Brownlee C."/>
            <person name="Carrano C.J."/>
            <person name="Charrier B."/>
            <person name="Cho G.Y."/>
            <person name="Coelho S.M."/>
            <person name="Collen J."/>
            <person name="Corre E."/>
            <person name="Da Silva C."/>
            <person name="Delage L."/>
            <person name="Delaroque N."/>
            <person name="Dittami S.M."/>
            <person name="Doulbeau S."/>
            <person name="Elias M."/>
            <person name="Farnham G."/>
            <person name="Gachon C.M."/>
            <person name="Gschloessl B."/>
            <person name="Heesch S."/>
            <person name="Jabbari K."/>
            <person name="Jubin C."/>
            <person name="Kawai H."/>
            <person name="Kimura K."/>
            <person name="Kloareg B."/>
            <person name="Kupper F.C."/>
            <person name="Lang D."/>
            <person name="Le Bail A."/>
            <person name="Leblanc C."/>
            <person name="Lerouge P."/>
            <person name="Lohr M."/>
            <person name="Lopez P.J."/>
            <person name="Martens C."/>
            <person name="Maumus F."/>
            <person name="Michel G."/>
            <person name="Miranda-Saavedra D."/>
            <person name="Morales J."/>
            <person name="Moreau H."/>
            <person name="Motomura T."/>
            <person name="Nagasato C."/>
            <person name="Napoli C.A."/>
            <person name="Nelson D.R."/>
            <person name="Nyvall-Collen P."/>
            <person name="Peters A.F."/>
            <person name="Pommier C."/>
            <person name="Potin P."/>
            <person name="Poulain J."/>
            <person name="Quesneville H."/>
            <person name="Read B."/>
            <person name="Rensing S.A."/>
            <person name="Ritter A."/>
            <person name="Rousvoal S."/>
            <person name="Samanta M."/>
            <person name="Samson G."/>
            <person name="Schroeder D.C."/>
            <person name="Segurens B."/>
            <person name="Strittmatter M."/>
            <person name="Tonon T."/>
            <person name="Tregear J.W."/>
            <person name="Valentin K."/>
            <person name="von Dassow P."/>
            <person name="Yamagishi T."/>
            <person name="Van de Peer Y."/>
            <person name="Wincker P."/>
        </authorList>
    </citation>
    <scope>NUCLEOTIDE SEQUENCE [LARGE SCALE GENOMIC DNA]</scope>
    <source>
        <strain evidence="5">Ec32 / CCAP1310/4</strain>
    </source>
</reference>